<organism evidence="1 2">
    <name type="scientific">Patagioenas fasciata monilis</name>
    <dbReference type="NCBI Taxonomy" id="372326"/>
    <lineage>
        <taxon>Eukaryota</taxon>
        <taxon>Metazoa</taxon>
        <taxon>Chordata</taxon>
        <taxon>Craniata</taxon>
        <taxon>Vertebrata</taxon>
        <taxon>Euteleostomi</taxon>
        <taxon>Archelosauria</taxon>
        <taxon>Archosauria</taxon>
        <taxon>Dinosauria</taxon>
        <taxon>Saurischia</taxon>
        <taxon>Theropoda</taxon>
        <taxon>Coelurosauria</taxon>
        <taxon>Aves</taxon>
        <taxon>Neognathae</taxon>
        <taxon>Neoaves</taxon>
        <taxon>Columbimorphae</taxon>
        <taxon>Columbiformes</taxon>
        <taxon>Columbidae</taxon>
        <taxon>Patagioenas</taxon>
    </lineage>
</organism>
<protein>
    <submittedName>
        <fullName evidence="1">Uncharacterized protein</fullName>
    </submittedName>
</protein>
<dbReference type="EMBL" id="LSYS01002427">
    <property type="protein sequence ID" value="OPJ86052.1"/>
    <property type="molecule type" value="Genomic_DNA"/>
</dbReference>
<dbReference type="Proteomes" id="UP000190648">
    <property type="component" value="Unassembled WGS sequence"/>
</dbReference>
<evidence type="ECO:0000313" key="1">
    <source>
        <dbReference type="EMBL" id="OPJ86052.1"/>
    </source>
</evidence>
<gene>
    <name evidence="1" type="ORF">AV530_011247</name>
</gene>
<proteinExistence type="predicted"/>
<dbReference type="AlphaFoldDB" id="A0A1V4KNL2"/>
<keyword evidence="2" id="KW-1185">Reference proteome</keyword>
<evidence type="ECO:0000313" key="2">
    <source>
        <dbReference type="Proteomes" id="UP000190648"/>
    </source>
</evidence>
<comment type="caution">
    <text evidence="1">The sequence shown here is derived from an EMBL/GenBank/DDBJ whole genome shotgun (WGS) entry which is preliminary data.</text>
</comment>
<name>A0A1V4KNL2_PATFA</name>
<reference evidence="1 2" key="1">
    <citation type="submission" date="2016-02" db="EMBL/GenBank/DDBJ databases">
        <title>Band-tailed pigeon sequencing and assembly.</title>
        <authorList>
            <person name="Soares A.E."/>
            <person name="Novak B.J."/>
            <person name="Rice E.S."/>
            <person name="O'Connell B."/>
            <person name="Chang D."/>
            <person name="Weber S."/>
            <person name="Shapiro B."/>
        </authorList>
    </citation>
    <scope>NUCLEOTIDE SEQUENCE [LARGE SCALE GENOMIC DNA]</scope>
    <source>
        <strain evidence="1">BTP2013</strain>
        <tissue evidence="1">Blood</tissue>
    </source>
</reference>
<sequence length="70" mass="8095">MGSLRTSTHILNHYYLIVKNLCSAISLTPWNLDKETGPAKKEVEEGNLERKLNFLCQRFYTGAFPEFKTM</sequence>
<accession>A0A1V4KNL2</accession>